<feature type="transmembrane region" description="Helical" evidence="9">
    <location>
        <begin position="23"/>
        <end position="43"/>
    </location>
</feature>
<dbReference type="GO" id="GO:0090564">
    <property type="term" value="F:protein-phosphocysteine-glucose phosphotransferase system transporter activity"/>
    <property type="evidence" value="ECO:0007669"/>
    <property type="project" value="TreeGrafter"/>
</dbReference>
<dbReference type="eggNOG" id="COG1263">
    <property type="taxonomic scope" value="Bacteria"/>
</dbReference>
<keyword evidence="8 9" id="KW-0472">Membrane</keyword>
<keyword evidence="11" id="KW-0808">Transferase</keyword>
<evidence type="ECO:0000256" key="6">
    <source>
        <dbReference type="ARBA" id="ARBA00022692"/>
    </source>
</evidence>
<dbReference type="Pfam" id="PF02378">
    <property type="entry name" value="PTS_EIIC"/>
    <property type="match status" value="1"/>
</dbReference>
<sequence>MLYNRFYNIKLPEYLGFFAGKRFVPIITGITAIGMGIILSYVWPPVGNMIDSFSHWAAYQNPTLAFGIYGFVERSLILLACTISGTYLSSLKWVNT</sequence>
<feature type="transmembrane region" description="Helical" evidence="9">
    <location>
        <begin position="63"/>
        <end position="88"/>
    </location>
</feature>
<comment type="caution">
    <text evidence="11">The sequence shown here is derived from an EMBL/GenBank/DDBJ whole genome shotgun (WGS) entry which is preliminary data.</text>
</comment>
<evidence type="ECO:0000256" key="8">
    <source>
        <dbReference type="ARBA" id="ARBA00023136"/>
    </source>
</evidence>
<feature type="domain" description="Phosphotransferase system EIIC" evidence="10">
    <location>
        <begin position="2"/>
        <end position="77"/>
    </location>
</feature>
<evidence type="ECO:0000256" key="4">
    <source>
        <dbReference type="ARBA" id="ARBA00022597"/>
    </source>
</evidence>
<evidence type="ECO:0000313" key="12">
    <source>
        <dbReference type="Proteomes" id="UP000029227"/>
    </source>
</evidence>
<keyword evidence="3" id="KW-1003">Cell membrane</keyword>
<dbReference type="PANTHER" id="PTHR30009">
    <property type="entry name" value="CYTOCHROME C-TYPE SYNTHESIS PROTEIN AND PTS TRANSMEMBRANE COMPONENT"/>
    <property type="match status" value="1"/>
</dbReference>
<evidence type="ECO:0000256" key="2">
    <source>
        <dbReference type="ARBA" id="ARBA00022448"/>
    </source>
</evidence>
<evidence type="ECO:0000256" key="5">
    <source>
        <dbReference type="ARBA" id="ARBA00022683"/>
    </source>
</evidence>
<dbReference type="PANTHER" id="PTHR30009:SF20">
    <property type="entry name" value="PTS SYSTEM GLUCOSE-SPECIFIC EIICB COMPONENT-RELATED"/>
    <property type="match status" value="1"/>
</dbReference>
<dbReference type="GO" id="GO:0009401">
    <property type="term" value="P:phosphoenolpyruvate-dependent sugar phosphotransferase system"/>
    <property type="evidence" value="ECO:0007669"/>
    <property type="project" value="UniProtKB-KW"/>
</dbReference>
<organism evidence="11 12">
    <name type="scientific">Photobacterium aphoticum</name>
    <dbReference type="NCBI Taxonomy" id="754436"/>
    <lineage>
        <taxon>Bacteria</taxon>
        <taxon>Pseudomonadati</taxon>
        <taxon>Pseudomonadota</taxon>
        <taxon>Gammaproteobacteria</taxon>
        <taxon>Vibrionales</taxon>
        <taxon>Vibrionaceae</taxon>
        <taxon>Photobacterium</taxon>
    </lineage>
</organism>
<keyword evidence="2" id="KW-0813">Transport</keyword>
<evidence type="ECO:0000313" key="11">
    <source>
        <dbReference type="EMBL" id="GAL03623.1"/>
    </source>
</evidence>
<protein>
    <submittedName>
        <fullName evidence="11">PTS system glucose-specific IIB / IIC component</fullName>
        <ecNumber evidence="11">2.7.1.69</ecNumber>
    </submittedName>
</protein>
<evidence type="ECO:0000256" key="3">
    <source>
        <dbReference type="ARBA" id="ARBA00022475"/>
    </source>
</evidence>
<keyword evidence="6 9" id="KW-0812">Transmembrane</keyword>
<evidence type="ECO:0000259" key="10">
    <source>
        <dbReference type="Pfam" id="PF02378"/>
    </source>
</evidence>
<proteinExistence type="predicted"/>
<dbReference type="EC" id="2.7.1.69" evidence="11"/>
<name>A0A090QN10_9GAMM</name>
<evidence type="ECO:0000256" key="1">
    <source>
        <dbReference type="ARBA" id="ARBA00004651"/>
    </source>
</evidence>
<keyword evidence="7 9" id="KW-1133">Transmembrane helix</keyword>
<dbReference type="Proteomes" id="UP000029227">
    <property type="component" value="Unassembled WGS sequence"/>
</dbReference>
<dbReference type="STRING" id="754436.JCM19237_6517"/>
<dbReference type="AlphaFoldDB" id="A0A090QN10"/>
<dbReference type="GO" id="GO:0005886">
    <property type="term" value="C:plasma membrane"/>
    <property type="evidence" value="ECO:0007669"/>
    <property type="project" value="UniProtKB-SubCell"/>
</dbReference>
<dbReference type="InterPro" id="IPR050429">
    <property type="entry name" value="PTS_Glucose_EIICBA"/>
</dbReference>
<accession>A0A090QN10</accession>
<keyword evidence="5" id="KW-0598">Phosphotransferase system</keyword>
<comment type="subcellular location">
    <subcellularLocation>
        <location evidence="1">Cell membrane</location>
        <topology evidence="1">Multi-pass membrane protein</topology>
    </subcellularLocation>
</comment>
<evidence type="ECO:0000256" key="7">
    <source>
        <dbReference type="ARBA" id="ARBA00022989"/>
    </source>
</evidence>
<evidence type="ECO:0000256" key="9">
    <source>
        <dbReference type="SAM" id="Phobius"/>
    </source>
</evidence>
<dbReference type="EMBL" id="BBMN01000002">
    <property type="protein sequence ID" value="GAL03623.1"/>
    <property type="molecule type" value="Genomic_DNA"/>
</dbReference>
<dbReference type="InterPro" id="IPR003352">
    <property type="entry name" value="PTS_EIIC"/>
</dbReference>
<reference evidence="11 12" key="1">
    <citation type="journal article" date="2014" name="Genome Announc.">
        <title>Draft Genome Sequences of Two Vibrionaceae Species, Vibrio ponticus C121 and Photobacterium aphoticum C119, Isolated as Coral Reef Microbiota.</title>
        <authorList>
            <person name="Al-saari N."/>
            <person name="Meirelles P.M."/>
            <person name="Mino S."/>
            <person name="Suda W."/>
            <person name="Oshima K."/>
            <person name="Hattori M."/>
            <person name="Ohkuma M."/>
            <person name="Thompson F.L."/>
            <person name="Gomez-Gil B."/>
            <person name="Sawabe T."/>
            <person name="Sawabe T."/>
        </authorList>
    </citation>
    <scope>NUCLEOTIDE SEQUENCE [LARGE SCALE GENOMIC DNA]</scope>
    <source>
        <strain evidence="11 12">JCM 19237</strain>
    </source>
</reference>
<dbReference type="GO" id="GO:1904659">
    <property type="term" value="P:D-glucose transmembrane transport"/>
    <property type="evidence" value="ECO:0007669"/>
    <property type="project" value="TreeGrafter"/>
</dbReference>
<gene>
    <name evidence="11" type="ORF">JCM19237_6517</name>
</gene>
<dbReference type="GO" id="GO:0008982">
    <property type="term" value="F:protein-N(PI)-phosphohistidine-sugar phosphotransferase activity"/>
    <property type="evidence" value="ECO:0007669"/>
    <property type="project" value="InterPro"/>
</dbReference>
<keyword evidence="4" id="KW-0762">Sugar transport</keyword>